<accession>A0A0P9D9I0</accession>
<name>A0A0P9D9I0_9CHLR</name>
<dbReference type="Pfam" id="PF09339">
    <property type="entry name" value="HTH_IclR"/>
    <property type="match status" value="1"/>
</dbReference>
<dbReference type="Proteomes" id="UP000050509">
    <property type="component" value="Unassembled WGS sequence"/>
</dbReference>
<evidence type="ECO:0000259" key="1">
    <source>
        <dbReference type="Pfam" id="PF09339"/>
    </source>
</evidence>
<evidence type="ECO:0000313" key="2">
    <source>
        <dbReference type="EMBL" id="KPV52160.1"/>
    </source>
</evidence>
<dbReference type="Gene3D" id="1.10.10.10">
    <property type="entry name" value="Winged helix-like DNA-binding domain superfamily/Winged helix DNA-binding domain"/>
    <property type="match status" value="1"/>
</dbReference>
<sequence>MAEYPLARILITGRFSSEAIASVVALVRSLGGAAQVNPEVTPSQQKVLNHLHQAGKALSSIEIAAQTGLARGSVRPWLSALVKAGLVERKPGDTFQAICAEICTPETH</sequence>
<dbReference type="AlphaFoldDB" id="A0A0P9D9I0"/>
<dbReference type="InterPro" id="IPR005471">
    <property type="entry name" value="Tscrpt_reg_IclR_N"/>
</dbReference>
<keyword evidence="3" id="KW-1185">Reference proteome</keyword>
<proteinExistence type="predicted"/>
<feature type="domain" description="HTH iclR-type" evidence="1">
    <location>
        <begin position="47"/>
        <end position="91"/>
    </location>
</feature>
<dbReference type="EMBL" id="LJCR01000640">
    <property type="protein sequence ID" value="KPV52160.1"/>
    <property type="molecule type" value="Genomic_DNA"/>
</dbReference>
<evidence type="ECO:0000313" key="3">
    <source>
        <dbReference type="Proteomes" id="UP000050509"/>
    </source>
</evidence>
<gene>
    <name evidence="2" type="ORF">SE17_17115</name>
</gene>
<dbReference type="GO" id="GO:0003677">
    <property type="term" value="F:DNA binding"/>
    <property type="evidence" value="ECO:0007669"/>
    <property type="project" value="InterPro"/>
</dbReference>
<dbReference type="GO" id="GO:0006355">
    <property type="term" value="P:regulation of DNA-templated transcription"/>
    <property type="evidence" value="ECO:0007669"/>
    <property type="project" value="InterPro"/>
</dbReference>
<comment type="caution">
    <text evidence="2">The sequence shown here is derived from an EMBL/GenBank/DDBJ whole genome shotgun (WGS) entry which is preliminary data.</text>
</comment>
<dbReference type="SUPFAM" id="SSF46785">
    <property type="entry name" value="Winged helix' DNA-binding domain"/>
    <property type="match status" value="1"/>
</dbReference>
<dbReference type="InterPro" id="IPR036390">
    <property type="entry name" value="WH_DNA-bd_sf"/>
</dbReference>
<reference evidence="2 3" key="1">
    <citation type="submission" date="2015-09" db="EMBL/GenBank/DDBJ databases">
        <title>Draft genome sequence of Kouleothrix aurantiaca JCM 19913.</title>
        <authorList>
            <person name="Hemp J."/>
        </authorList>
    </citation>
    <scope>NUCLEOTIDE SEQUENCE [LARGE SCALE GENOMIC DNA]</scope>
    <source>
        <strain evidence="2 3">COM-B</strain>
    </source>
</reference>
<protein>
    <recommendedName>
        <fullName evidence="1">HTH iclR-type domain-containing protein</fullName>
    </recommendedName>
</protein>
<organism evidence="2 3">
    <name type="scientific">Kouleothrix aurantiaca</name>
    <dbReference type="NCBI Taxonomy" id="186479"/>
    <lineage>
        <taxon>Bacteria</taxon>
        <taxon>Bacillati</taxon>
        <taxon>Chloroflexota</taxon>
        <taxon>Chloroflexia</taxon>
        <taxon>Chloroflexales</taxon>
        <taxon>Roseiflexineae</taxon>
        <taxon>Roseiflexaceae</taxon>
        <taxon>Kouleothrix</taxon>
    </lineage>
</organism>
<dbReference type="InterPro" id="IPR036388">
    <property type="entry name" value="WH-like_DNA-bd_sf"/>
</dbReference>